<dbReference type="RefSeq" id="WP_010075544.1">
    <property type="nucleotide sequence ID" value="NC_014393.1"/>
</dbReference>
<reference evidence="2 3" key="1">
    <citation type="submission" date="2010-08" db="EMBL/GenBank/DDBJ databases">
        <title>Complete sequence of Clostridium cellulovorans 743B.</title>
        <authorList>
            <consortium name="US DOE Joint Genome Institute"/>
            <person name="Lucas S."/>
            <person name="Copeland A."/>
            <person name="Lapidus A."/>
            <person name="Cheng J.-F."/>
            <person name="Bruce D."/>
            <person name="Goodwin L."/>
            <person name="Pitluck S."/>
            <person name="Chertkov O."/>
            <person name="Detter J.C."/>
            <person name="Han C."/>
            <person name="Tapia R."/>
            <person name="Land M."/>
            <person name="Hauser L."/>
            <person name="Chang Y.-J."/>
            <person name="Jeffries C."/>
            <person name="Kyrpides N."/>
            <person name="Ivanova N."/>
            <person name="Mikhailova N."/>
            <person name="Hemme C.L."/>
            <person name="Woyke T."/>
        </authorList>
    </citation>
    <scope>NUCLEOTIDE SEQUENCE [LARGE SCALE GENOMIC DNA]</scope>
    <source>
        <strain evidence="3">ATCC 35296 / DSM 3052 / OCM 3 / 743B</strain>
    </source>
</reference>
<dbReference type="AlphaFoldDB" id="D9SQS8"/>
<dbReference type="HOGENOM" id="CLU_1500988_0_0_9"/>
<evidence type="ECO:0000256" key="1">
    <source>
        <dbReference type="SAM" id="Phobius"/>
    </source>
</evidence>
<accession>D9SQS8</accession>
<dbReference type="Proteomes" id="UP000002730">
    <property type="component" value="Chromosome"/>
</dbReference>
<keyword evidence="3" id="KW-1185">Reference proteome</keyword>
<evidence type="ECO:0000313" key="2">
    <source>
        <dbReference type="EMBL" id="ADL52284.1"/>
    </source>
</evidence>
<dbReference type="KEGG" id="ccb:Clocel_2572"/>
<keyword evidence="1" id="KW-1133">Transmembrane helix</keyword>
<feature type="transmembrane region" description="Helical" evidence="1">
    <location>
        <begin position="6"/>
        <end position="24"/>
    </location>
</feature>
<dbReference type="EMBL" id="CP002160">
    <property type="protein sequence ID" value="ADL52284.1"/>
    <property type="molecule type" value="Genomic_DNA"/>
</dbReference>
<gene>
    <name evidence="2" type="ordered locus">Clocel_2572</name>
</gene>
<protein>
    <submittedName>
        <fullName evidence="2">Uncharacterized protein</fullName>
    </submittedName>
</protein>
<keyword evidence="1" id="KW-0472">Membrane</keyword>
<keyword evidence="1" id="KW-0812">Transmembrane</keyword>
<dbReference type="eggNOG" id="ENOG502ZP4C">
    <property type="taxonomic scope" value="Bacteria"/>
</dbReference>
<sequence length="179" mass="20914">MKKVVLIILTILILAICILVIFYGKRQGIIVGRYVTNEHYRYSPVELNGDIYFPSNYDFKDNKELKSIGHLGVKDKRSINDILLDVGEILVEKEDRDHIHFTVIDDNPMSYSKVNYLQDLSFIKSNIDKYNSFVLCNDRDTAEARIIIEKDVIVKLQETFGTIKYNKEDFNNCDDIYYI</sequence>
<name>D9SQS8_CLOC7</name>
<proteinExistence type="predicted"/>
<dbReference type="OrthoDB" id="2088369at2"/>
<organism evidence="2 3">
    <name type="scientific">Clostridium cellulovorans (strain ATCC 35296 / DSM 3052 / OCM 3 / 743B)</name>
    <dbReference type="NCBI Taxonomy" id="573061"/>
    <lineage>
        <taxon>Bacteria</taxon>
        <taxon>Bacillati</taxon>
        <taxon>Bacillota</taxon>
        <taxon>Clostridia</taxon>
        <taxon>Eubacteriales</taxon>
        <taxon>Clostridiaceae</taxon>
        <taxon>Clostridium</taxon>
    </lineage>
</organism>
<evidence type="ECO:0000313" key="3">
    <source>
        <dbReference type="Proteomes" id="UP000002730"/>
    </source>
</evidence>